<keyword evidence="2" id="KW-1185">Reference proteome</keyword>
<name>A0A016U281_9BILA</name>
<evidence type="ECO:0000313" key="1">
    <source>
        <dbReference type="EMBL" id="EYC09230.1"/>
    </source>
</evidence>
<reference evidence="2" key="1">
    <citation type="journal article" date="2015" name="Nat. Genet.">
        <title>The genome and transcriptome of the zoonotic hookworm Ancylostoma ceylanicum identify infection-specific gene families.</title>
        <authorList>
            <person name="Schwarz E.M."/>
            <person name="Hu Y."/>
            <person name="Antoshechkin I."/>
            <person name="Miller M.M."/>
            <person name="Sternberg P.W."/>
            <person name="Aroian R.V."/>
        </authorList>
    </citation>
    <scope>NUCLEOTIDE SEQUENCE</scope>
    <source>
        <strain evidence="2">HY135</strain>
    </source>
</reference>
<dbReference type="Proteomes" id="UP000024635">
    <property type="component" value="Unassembled WGS sequence"/>
</dbReference>
<dbReference type="EMBL" id="JARK01001397">
    <property type="protein sequence ID" value="EYC09230.1"/>
    <property type="molecule type" value="Genomic_DNA"/>
</dbReference>
<organism evidence="1 2">
    <name type="scientific">Ancylostoma ceylanicum</name>
    <dbReference type="NCBI Taxonomy" id="53326"/>
    <lineage>
        <taxon>Eukaryota</taxon>
        <taxon>Metazoa</taxon>
        <taxon>Ecdysozoa</taxon>
        <taxon>Nematoda</taxon>
        <taxon>Chromadorea</taxon>
        <taxon>Rhabditida</taxon>
        <taxon>Rhabditina</taxon>
        <taxon>Rhabditomorpha</taxon>
        <taxon>Strongyloidea</taxon>
        <taxon>Ancylostomatidae</taxon>
        <taxon>Ancylostomatinae</taxon>
        <taxon>Ancylostoma</taxon>
    </lineage>
</organism>
<protein>
    <submittedName>
        <fullName evidence="1">Uncharacterized protein</fullName>
    </submittedName>
</protein>
<accession>A0A016U281</accession>
<proteinExistence type="predicted"/>
<evidence type="ECO:0000313" key="2">
    <source>
        <dbReference type="Proteomes" id="UP000024635"/>
    </source>
</evidence>
<comment type="caution">
    <text evidence="1">The sequence shown here is derived from an EMBL/GenBank/DDBJ whole genome shotgun (WGS) entry which is preliminary data.</text>
</comment>
<gene>
    <name evidence="1" type="primary">Acey_s0061.g3222</name>
    <name evidence="1" type="ORF">Y032_0061g3222</name>
</gene>
<dbReference type="Gene3D" id="2.40.50.780">
    <property type="match status" value="1"/>
</dbReference>
<sequence>MIIRQSLPPSHPSRTGHFQRSHVWYHRGPLFPSCFVNDLLIARYYSDPVEGIRLYTEMKALIFILACCGMATSAKCPKTSELTKSDYDNSQDVTTAKVLSKKESGNPLEYKLNHETYIKLYSYDYFYVPETIKIPKNCNTTLKVGEKYVMGKYKKPAESRASSIRIPFRITGRFRIKSTVGFNGGDPSAASKITRRDRAAQARIFSGTLNYGVFLIVS</sequence>
<dbReference type="AlphaFoldDB" id="A0A016U281"/>